<keyword evidence="1" id="KW-0472">Membrane</keyword>
<organism evidence="2 3">
    <name type="scientific">Colletotrichum plurivorum</name>
    <dbReference type="NCBI Taxonomy" id="2175906"/>
    <lineage>
        <taxon>Eukaryota</taxon>
        <taxon>Fungi</taxon>
        <taxon>Dikarya</taxon>
        <taxon>Ascomycota</taxon>
        <taxon>Pezizomycotina</taxon>
        <taxon>Sordariomycetes</taxon>
        <taxon>Hypocreomycetidae</taxon>
        <taxon>Glomerellales</taxon>
        <taxon>Glomerellaceae</taxon>
        <taxon>Colletotrichum</taxon>
        <taxon>Colletotrichum orchidearum species complex</taxon>
    </lineage>
</organism>
<gene>
    <name evidence="2" type="ORF">CPLU01_04227</name>
</gene>
<dbReference type="Proteomes" id="UP000654918">
    <property type="component" value="Unassembled WGS sequence"/>
</dbReference>
<keyword evidence="1" id="KW-1133">Transmembrane helix</keyword>
<keyword evidence="3" id="KW-1185">Reference proteome</keyword>
<feature type="transmembrane region" description="Helical" evidence="1">
    <location>
        <begin position="35"/>
        <end position="60"/>
    </location>
</feature>
<keyword evidence="1" id="KW-0812">Transmembrane</keyword>
<sequence>MFETLALLVSVTSFVAILAILKKFNRKPPPESGYLNINTVVAIFSTILRVTLAYVVAEVIGQSKWLWMRTPRPIRHIQRFHDASTGAWGSLKFLHTTWKPMLTIVGALIVIASNAIGPFSQLAVTTDSCTEVGREDSAQLSTIQEFHELLDPLMSALAVNGLLYGGAGSSPATPGLFKCKSLNCTFGPSYPAITHTSVGFCNSCIDVNHSLKPFDRGANGIDYQFAEDTKFRLTSPIKEESCVFNMSLDTTPFRQQSDGDRGEYGKNATVSVIMFTTAGWPSSAETCDVSTVAANCTMYPCLRHYHSNVTNGLFQEKVISQTPLEYITSDV</sequence>
<dbReference type="PANTHER" id="PTHR35394">
    <property type="entry name" value="DUF3176 DOMAIN-CONTAINING PROTEIN"/>
    <property type="match status" value="1"/>
</dbReference>
<evidence type="ECO:0000313" key="3">
    <source>
        <dbReference type="Proteomes" id="UP000654918"/>
    </source>
</evidence>
<proteinExistence type="predicted"/>
<dbReference type="InterPro" id="IPR021514">
    <property type="entry name" value="DUF3176"/>
</dbReference>
<feature type="transmembrane region" description="Helical" evidence="1">
    <location>
        <begin position="101"/>
        <end position="119"/>
    </location>
</feature>
<name>A0A8H6KQS0_9PEZI</name>
<protein>
    <submittedName>
        <fullName evidence="2">Uncharacterized protein</fullName>
    </submittedName>
</protein>
<dbReference type="Pfam" id="PF11374">
    <property type="entry name" value="DUF3176"/>
    <property type="match status" value="1"/>
</dbReference>
<dbReference type="PANTHER" id="PTHR35394:SF5">
    <property type="entry name" value="DUF3176 DOMAIN-CONTAINING PROTEIN"/>
    <property type="match status" value="1"/>
</dbReference>
<evidence type="ECO:0000313" key="2">
    <source>
        <dbReference type="EMBL" id="KAF6835551.1"/>
    </source>
</evidence>
<reference evidence="2" key="1">
    <citation type="journal article" date="2020" name="Phytopathology">
        <title>Genome Sequence Resources of Colletotrichum truncatum, C. plurivorum, C. musicola, and C. sojae: Four Species Pathogenic to Soybean (Glycine max).</title>
        <authorList>
            <person name="Rogerio F."/>
            <person name="Boufleur T.R."/>
            <person name="Ciampi-Guillardi M."/>
            <person name="Sukno S.A."/>
            <person name="Thon M.R."/>
            <person name="Massola Junior N.S."/>
            <person name="Baroncelli R."/>
        </authorList>
    </citation>
    <scope>NUCLEOTIDE SEQUENCE</scope>
    <source>
        <strain evidence="2">LFN00145</strain>
    </source>
</reference>
<comment type="caution">
    <text evidence="2">The sequence shown here is derived from an EMBL/GenBank/DDBJ whole genome shotgun (WGS) entry which is preliminary data.</text>
</comment>
<dbReference type="AlphaFoldDB" id="A0A8H6KQS0"/>
<evidence type="ECO:0000256" key="1">
    <source>
        <dbReference type="SAM" id="Phobius"/>
    </source>
</evidence>
<dbReference type="EMBL" id="WIGO01000039">
    <property type="protein sequence ID" value="KAF6835551.1"/>
    <property type="molecule type" value="Genomic_DNA"/>
</dbReference>
<accession>A0A8H6KQS0</accession>